<keyword evidence="2" id="KW-1003">Cell membrane</keyword>
<dbReference type="KEGG" id="lamb:KBB96_04085"/>
<dbReference type="InterPro" id="IPR051791">
    <property type="entry name" value="Pra-immunoreactive"/>
</dbReference>
<organism evidence="8 9">
    <name type="scientific">Luteolibacter ambystomatis</name>
    <dbReference type="NCBI Taxonomy" id="2824561"/>
    <lineage>
        <taxon>Bacteria</taxon>
        <taxon>Pseudomonadati</taxon>
        <taxon>Verrucomicrobiota</taxon>
        <taxon>Verrucomicrobiia</taxon>
        <taxon>Verrucomicrobiales</taxon>
        <taxon>Verrucomicrobiaceae</taxon>
        <taxon>Luteolibacter</taxon>
    </lineage>
</organism>
<evidence type="ECO:0000259" key="7">
    <source>
        <dbReference type="Pfam" id="PF06271"/>
    </source>
</evidence>
<dbReference type="PANTHER" id="PTHR36115">
    <property type="entry name" value="PROLINE-RICH ANTIGEN HOMOLOG-RELATED"/>
    <property type="match status" value="1"/>
</dbReference>
<accession>A0A975PFK1</accession>
<sequence>MRNHVWNTAHPIKRLVAYIIDIIPIWLIGIIVSIQIFRVNPLAANDPLSGAAAFIAARKAKMIISLCTFGVWLLYCTLAEVSPWAGTFGKKLMGLKVRNLEGKRPGLFQALARNLAKIVSVAPFSLGLVWATISKTRRTWHELLTGTAVVER</sequence>
<dbReference type="Pfam" id="PF06271">
    <property type="entry name" value="RDD"/>
    <property type="match status" value="1"/>
</dbReference>
<evidence type="ECO:0000313" key="8">
    <source>
        <dbReference type="EMBL" id="QUE52073.1"/>
    </source>
</evidence>
<keyword evidence="4 6" id="KW-1133">Transmembrane helix</keyword>
<proteinExistence type="predicted"/>
<dbReference type="Proteomes" id="UP000676169">
    <property type="component" value="Chromosome"/>
</dbReference>
<evidence type="ECO:0000313" key="9">
    <source>
        <dbReference type="Proteomes" id="UP000676169"/>
    </source>
</evidence>
<protein>
    <submittedName>
        <fullName evidence="8">RDD family protein</fullName>
    </submittedName>
</protein>
<name>A0A975PFK1_9BACT</name>
<dbReference type="PANTHER" id="PTHR36115:SF4">
    <property type="entry name" value="MEMBRANE PROTEIN"/>
    <property type="match status" value="1"/>
</dbReference>
<evidence type="ECO:0000256" key="1">
    <source>
        <dbReference type="ARBA" id="ARBA00004651"/>
    </source>
</evidence>
<dbReference type="GO" id="GO:0005886">
    <property type="term" value="C:plasma membrane"/>
    <property type="evidence" value="ECO:0007669"/>
    <property type="project" value="UniProtKB-SubCell"/>
</dbReference>
<feature type="transmembrane region" description="Helical" evidence="6">
    <location>
        <begin position="15"/>
        <end position="37"/>
    </location>
</feature>
<dbReference type="RefSeq" id="WP_211632591.1">
    <property type="nucleotide sequence ID" value="NZ_CP073100.1"/>
</dbReference>
<evidence type="ECO:0000256" key="2">
    <source>
        <dbReference type="ARBA" id="ARBA00022475"/>
    </source>
</evidence>
<evidence type="ECO:0000256" key="6">
    <source>
        <dbReference type="SAM" id="Phobius"/>
    </source>
</evidence>
<reference evidence="8" key="1">
    <citation type="submission" date="2021-04" db="EMBL/GenBank/DDBJ databases">
        <title>Luteolibacter sp. 32A isolated from the skin of an Anderson's salamander (Ambystoma andersonii).</title>
        <authorList>
            <person name="Spergser J."/>
            <person name="Busse H.-J."/>
        </authorList>
    </citation>
    <scope>NUCLEOTIDE SEQUENCE</scope>
    <source>
        <strain evidence="8">32A</strain>
    </source>
</reference>
<dbReference type="InterPro" id="IPR010432">
    <property type="entry name" value="RDD"/>
</dbReference>
<evidence type="ECO:0000256" key="5">
    <source>
        <dbReference type="ARBA" id="ARBA00023136"/>
    </source>
</evidence>
<gene>
    <name evidence="8" type="ORF">KBB96_04085</name>
</gene>
<dbReference type="EMBL" id="CP073100">
    <property type="protein sequence ID" value="QUE52073.1"/>
    <property type="molecule type" value="Genomic_DNA"/>
</dbReference>
<keyword evidence="9" id="KW-1185">Reference proteome</keyword>
<feature type="transmembrane region" description="Helical" evidence="6">
    <location>
        <begin position="63"/>
        <end position="85"/>
    </location>
</feature>
<evidence type="ECO:0000256" key="3">
    <source>
        <dbReference type="ARBA" id="ARBA00022692"/>
    </source>
</evidence>
<comment type="subcellular location">
    <subcellularLocation>
        <location evidence="1">Cell membrane</location>
        <topology evidence="1">Multi-pass membrane protein</topology>
    </subcellularLocation>
</comment>
<evidence type="ECO:0000256" key="4">
    <source>
        <dbReference type="ARBA" id="ARBA00022989"/>
    </source>
</evidence>
<dbReference type="AlphaFoldDB" id="A0A975PFK1"/>
<keyword evidence="3 6" id="KW-0812">Transmembrane</keyword>
<feature type="domain" description="RDD" evidence="7">
    <location>
        <begin position="8"/>
        <end position="144"/>
    </location>
</feature>
<keyword evidence="5 6" id="KW-0472">Membrane</keyword>